<proteinExistence type="predicted"/>
<reference evidence="1" key="1">
    <citation type="submission" date="2018-05" db="EMBL/GenBank/DDBJ databases">
        <title>Draft genome of Mucuna pruriens seed.</title>
        <authorList>
            <person name="Nnadi N.E."/>
            <person name="Vos R."/>
            <person name="Hasami M.H."/>
            <person name="Devisetty U.K."/>
            <person name="Aguiy J.C."/>
        </authorList>
    </citation>
    <scope>NUCLEOTIDE SEQUENCE [LARGE SCALE GENOMIC DNA]</scope>
    <source>
        <strain evidence="1">JCA_2017</strain>
    </source>
</reference>
<evidence type="ECO:0000313" key="2">
    <source>
        <dbReference type="Proteomes" id="UP000257109"/>
    </source>
</evidence>
<dbReference type="Proteomes" id="UP000257109">
    <property type="component" value="Unassembled WGS sequence"/>
</dbReference>
<sequence>MSSDHQVTSETWVVSQIWLHHKRLGHSPFGSLKSLFSHLFTKDVMFVKFLNTIMLPFFPSNSKNVAPFDLIHFEVQGHVTESISEVRWFVTFIDDCTPLTLVNPLKDSGHTMIKASIKWGCIKKESSSFLDCQSSTLSNVHSKYLLWRSCSNYHLNKLLTHVLQGISPVEWILSFFSFSPLLLSLSCRVFGCVAFVHYNSPKFLITIKSSVLCVNGCHISRDTILLCQPSTLGRGCSRSKSVLGSLPLLSLQDVQHTNHENIVVNPR</sequence>
<name>A0A371HQ19_MUCPR</name>
<protein>
    <recommendedName>
        <fullName evidence="3">GAG-pre-integrase domain-containing protein</fullName>
    </recommendedName>
</protein>
<gene>
    <name evidence="1" type="ORF">CR513_11340</name>
</gene>
<comment type="caution">
    <text evidence="1">The sequence shown here is derived from an EMBL/GenBank/DDBJ whole genome shotgun (WGS) entry which is preliminary data.</text>
</comment>
<accession>A0A371HQ19</accession>
<evidence type="ECO:0008006" key="3">
    <source>
        <dbReference type="Google" id="ProtNLM"/>
    </source>
</evidence>
<dbReference type="AlphaFoldDB" id="A0A371HQ19"/>
<keyword evidence="2" id="KW-1185">Reference proteome</keyword>
<dbReference type="EMBL" id="QJKJ01001989">
    <property type="protein sequence ID" value="RDY04885.1"/>
    <property type="molecule type" value="Genomic_DNA"/>
</dbReference>
<evidence type="ECO:0000313" key="1">
    <source>
        <dbReference type="EMBL" id="RDY04885.1"/>
    </source>
</evidence>
<feature type="non-terminal residue" evidence="1">
    <location>
        <position position="1"/>
    </location>
</feature>
<organism evidence="1 2">
    <name type="scientific">Mucuna pruriens</name>
    <name type="common">Velvet bean</name>
    <name type="synonym">Dolichos pruriens</name>
    <dbReference type="NCBI Taxonomy" id="157652"/>
    <lineage>
        <taxon>Eukaryota</taxon>
        <taxon>Viridiplantae</taxon>
        <taxon>Streptophyta</taxon>
        <taxon>Embryophyta</taxon>
        <taxon>Tracheophyta</taxon>
        <taxon>Spermatophyta</taxon>
        <taxon>Magnoliopsida</taxon>
        <taxon>eudicotyledons</taxon>
        <taxon>Gunneridae</taxon>
        <taxon>Pentapetalae</taxon>
        <taxon>rosids</taxon>
        <taxon>fabids</taxon>
        <taxon>Fabales</taxon>
        <taxon>Fabaceae</taxon>
        <taxon>Papilionoideae</taxon>
        <taxon>50 kb inversion clade</taxon>
        <taxon>NPAAA clade</taxon>
        <taxon>indigoferoid/millettioid clade</taxon>
        <taxon>Phaseoleae</taxon>
        <taxon>Mucuna</taxon>
    </lineage>
</organism>